<organism evidence="2 3">
    <name type="scientific">Serratia marcescens</name>
    <dbReference type="NCBI Taxonomy" id="615"/>
    <lineage>
        <taxon>Bacteria</taxon>
        <taxon>Pseudomonadati</taxon>
        <taxon>Pseudomonadota</taxon>
        <taxon>Gammaproteobacteria</taxon>
        <taxon>Enterobacterales</taxon>
        <taxon>Yersiniaceae</taxon>
        <taxon>Serratia</taxon>
    </lineage>
</organism>
<dbReference type="Proteomes" id="UP001234811">
    <property type="component" value="Unassembled WGS sequence"/>
</dbReference>
<name>A0ABD5BD51_SERMA</name>
<sequence>MDLFAGYVELQRIELVARLITKSQCTSKDRELALDWIADLTCDLVKNFEQMQKRPQSGGVKSGGSGSTLLQ</sequence>
<proteinExistence type="predicted"/>
<comment type="caution">
    <text evidence="2">The sequence shown here is derived from an EMBL/GenBank/DDBJ whole genome shotgun (WGS) entry which is preliminary data.</text>
</comment>
<evidence type="ECO:0000313" key="2">
    <source>
        <dbReference type="EMBL" id="MDQ9554141.1"/>
    </source>
</evidence>
<feature type="region of interest" description="Disordered" evidence="1">
    <location>
        <begin position="51"/>
        <end position="71"/>
    </location>
</feature>
<feature type="compositionally biased region" description="Gly residues" evidence="1">
    <location>
        <begin position="60"/>
        <end position="71"/>
    </location>
</feature>
<evidence type="ECO:0000313" key="3">
    <source>
        <dbReference type="Proteomes" id="UP001234811"/>
    </source>
</evidence>
<dbReference type="EMBL" id="JAVIPQ010000016">
    <property type="protein sequence ID" value="MDQ9554141.1"/>
    <property type="molecule type" value="Genomic_DNA"/>
</dbReference>
<accession>A0ABD5BD51</accession>
<dbReference type="AlphaFoldDB" id="A0ABD5BD51"/>
<reference evidence="2 3" key="1">
    <citation type="submission" date="2023-07" db="EMBL/GenBank/DDBJ databases">
        <title>Pathogens genome sequencing project 196.</title>
        <authorList>
            <person name="Cao X."/>
        </authorList>
    </citation>
    <scope>NUCLEOTIDE SEQUENCE [LARGE SCALE GENOMIC DNA]</scope>
    <source>
        <strain evidence="2 3">SM41</strain>
    </source>
</reference>
<evidence type="ECO:0000256" key="1">
    <source>
        <dbReference type="SAM" id="MobiDB-lite"/>
    </source>
</evidence>
<protein>
    <submittedName>
        <fullName evidence="2">Uncharacterized protein</fullName>
    </submittedName>
</protein>
<gene>
    <name evidence="2" type="ORF">RF091_01100</name>
</gene>
<dbReference type="RefSeq" id="WP_072269635.1">
    <property type="nucleotide sequence ID" value="NZ_CP119435.1"/>
</dbReference>